<proteinExistence type="predicted"/>
<evidence type="ECO:0000256" key="3">
    <source>
        <dbReference type="ARBA" id="ARBA00023136"/>
    </source>
</evidence>
<accession>A0ABW4L883</accession>
<dbReference type="PANTHER" id="PTHR43649:SF33">
    <property type="entry name" value="POLYGALACTURONAN_RHAMNOGALACTURONAN-BINDING PROTEIN YTCQ"/>
    <property type="match status" value="1"/>
</dbReference>
<dbReference type="InterPro" id="IPR050490">
    <property type="entry name" value="Bact_solute-bd_prot1"/>
</dbReference>
<keyword evidence="8" id="KW-1185">Reference proteome</keyword>
<evidence type="ECO:0000256" key="5">
    <source>
        <dbReference type="ARBA" id="ARBA00023288"/>
    </source>
</evidence>
<reference evidence="8" key="1">
    <citation type="journal article" date="2019" name="Int. J. Syst. Evol. Microbiol.">
        <title>The Global Catalogue of Microorganisms (GCM) 10K type strain sequencing project: providing services to taxonomists for standard genome sequencing and annotation.</title>
        <authorList>
            <consortium name="The Broad Institute Genomics Platform"/>
            <consortium name="The Broad Institute Genome Sequencing Center for Infectious Disease"/>
            <person name="Wu L."/>
            <person name="Ma J."/>
        </authorList>
    </citation>
    <scope>NUCLEOTIDE SEQUENCE [LARGE SCALE GENOMIC DNA]</scope>
    <source>
        <strain evidence="8">JCM 17130</strain>
    </source>
</reference>
<protein>
    <submittedName>
        <fullName evidence="7">Extracellular solute-binding protein</fullName>
    </submittedName>
</protein>
<evidence type="ECO:0000256" key="1">
    <source>
        <dbReference type="ARBA" id="ARBA00022475"/>
    </source>
</evidence>
<dbReference type="Proteomes" id="UP001597277">
    <property type="component" value="Unassembled WGS sequence"/>
</dbReference>
<organism evidence="7 8">
    <name type="scientific">Georgenia deserti</name>
    <dbReference type="NCBI Taxonomy" id="2093781"/>
    <lineage>
        <taxon>Bacteria</taxon>
        <taxon>Bacillati</taxon>
        <taxon>Actinomycetota</taxon>
        <taxon>Actinomycetes</taxon>
        <taxon>Micrococcales</taxon>
        <taxon>Bogoriellaceae</taxon>
        <taxon>Georgenia</taxon>
    </lineage>
</organism>
<dbReference type="Pfam" id="PF01547">
    <property type="entry name" value="SBP_bac_1"/>
    <property type="match status" value="1"/>
</dbReference>
<dbReference type="EMBL" id="JBHUEE010000008">
    <property type="protein sequence ID" value="MFD1719079.1"/>
    <property type="molecule type" value="Genomic_DNA"/>
</dbReference>
<dbReference type="Gene3D" id="3.40.190.10">
    <property type="entry name" value="Periplasmic binding protein-like II"/>
    <property type="match status" value="3"/>
</dbReference>
<dbReference type="InterPro" id="IPR006059">
    <property type="entry name" value="SBP"/>
</dbReference>
<name>A0ABW4L883_9MICO</name>
<feature type="signal peptide" evidence="6">
    <location>
        <begin position="1"/>
        <end position="29"/>
    </location>
</feature>
<dbReference type="RefSeq" id="WP_388008647.1">
    <property type="nucleotide sequence ID" value="NZ_JBHUEE010000008.1"/>
</dbReference>
<keyword evidence="2 6" id="KW-0732">Signal</keyword>
<evidence type="ECO:0000313" key="7">
    <source>
        <dbReference type="EMBL" id="MFD1719079.1"/>
    </source>
</evidence>
<keyword evidence="1" id="KW-1003">Cell membrane</keyword>
<gene>
    <name evidence="7" type="ORF">ACFSE6_14635</name>
</gene>
<keyword evidence="3" id="KW-0472">Membrane</keyword>
<evidence type="ECO:0000256" key="4">
    <source>
        <dbReference type="ARBA" id="ARBA00023139"/>
    </source>
</evidence>
<keyword evidence="5" id="KW-0449">Lipoprotein</keyword>
<feature type="chain" id="PRO_5045693929" evidence="6">
    <location>
        <begin position="30"/>
        <end position="432"/>
    </location>
</feature>
<dbReference type="InterPro" id="IPR006311">
    <property type="entry name" value="TAT_signal"/>
</dbReference>
<comment type="caution">
    <text evidence="7">The sequence shown here is derived from an EMBL/GenBank/DDBJ whole genome shotgun (WGS) entry which is preliminary data.</text>
</comment>
<dbReference type="PANTHER" id="PTHR43649">
    <property type="entry name" value="ARABINOSE-BINDING PROTEIN-RELATED"/>
    <property type="match status" value="1"/>
</dbReference>
<evidence type="ECO:0000256" key="6">
    <source>
        <dbReference type="SAM" id="SignalP"/>
    </source>
</evidence>
<dbReference type="PROSITE" id="PS51257">
    <property type="entry name" value="PROKAR_LIPOPROTEIN"/>
    <property type="match status" value="1"/>
</dbReference>
<dbReference type="SUPFAM" id="SSF53850">
    <property type="entry name" value="Periplasmic binding protein-like II"/>
    <property type="match status" value="1"/>
</dbReference>
<sequence>MQWSRRTALRAGLGLGAGALLGACGSGRAADPDGTVHLTYWSWLKDLQLVCDVWNAQRPDVQVEAVWIQPGPDGGYQKMFSSLATGGGPDLAQVELRQTPAFLLVDGLVDTRRYGADAVLDRYEQAILGQVTFNDAVYALPQDWGPTAWFYRTDLLEEIGAEPPQTWPEWAELAREFRATDRYLDIFNPSDGSYFAALAMQAGATWFAIDDDTWLVSIDDDATLETADFFDRAVREDLVSTSLAPFSPGWFAAANEGRLGACMSASWADALIEGAAGTAGLWQVAPMPRWDGGYGSAQLGGSTTAVFSTSPHPAEATEFAIWMTTAPEAIDAQIEHSGIGWSPVPDHIGTPREQPSEFFGGQRYNEEVFVPAAEQQHPDWTWAPTTQQVFNELSDGFVRAVSGGSSLVEACRRTQTAAVEMLTDKGLNARAA</sequence>
<dbReference type="PROSITE" id="PS51318">
    <property type="entry name" value="TAT"/>
    <property type="match status" value="1"/>
</dbReference>
<evidence type="ECO:0000256" key="2">
    <source>
        <dbReference type="ARBA" id="ARBA00022729"/>
    </source>
</evidence>
<keyword evidence="4" id="KW-0564">Palmitate</keyword>
<evidence type="ECO:0000313" key="8">
    <source>
        <dbReference type="Proteomes" id="UP001597277"/>
    </source>
</evidence>